<proteinExistence type="predicted"/>
<evidence type="ECO:0000313" key="1">
    <source>
        <dbReference type="EMBL" id="ADZ82916.1"/>
    </source>
</evidence>
<evidence type="ECO:0000313" key="2">
    <source>
        <dbReference type="Proteomes" id="UP000008467"/>
    </source>
</evidence>
<reference evidence="1 2" key="1">
    <citation type="journal article" date="2011" name="J. Bacteriol.">
        <title>Complete genome sequence of the cellulose-degrading bacterium Cellulosilyticum lentocellum.</title>
        <authorList>
            <consortium name="US DOE Joint Genome Institute"/>
            <person name="Miller D.A."/>
            <person name="Suen G."/>
            <person name="Bruce D."/>
            <person name="Copeland A."/>
            <person name="Cheng J.F."/>
            <person name="Detter C."/>
            <person name="Goodwin L.A."/>
            <person name="Han C.S."/>
            <person name="Hauser L.J."/>
            <person name="Land M.L."/>
            <person name="Lapidus A."/>
            <person name="Lucas S."/>
            <person name="Meincke L."/>
            <person name="Pitluck S."/>
            <person name="Tapia R."/>
            <person name="Teshima H."/>
            <person name="Woyke T."/>
            <person name="Fox B.G."/>
            <person name="Angert E.R."/>
            <person name="Currie C.R."/>
        </authorList>
    </citation>
    <scope>NUCLEOTIDE SEQUENCE [LARGE SCALE GENOMIC DNA]</scope>
    <source>
        <strain evidence="2">ATCC 49066 / DSM 5427 / NCIMB 11756 / RHM5</strain>
    </source>
</reference>
<dbReference type="HOGENOM" id="CLU_1000008_0_0_9"/>
<organism evidence="1 2">
    <name type="scientific">Cellulosilyticum lentocellum (strain ATCC 49066 / DSM 5427 / NCIMB 11756 / RHM5)</name>
    <name type="common">Clostridium lentocellum</name>
    <dbReference type="NCBI Taxonomy" id="642492"/>
    <lineage>
        <taxon>Bacteria</taxon>
        <taxon>Bacillati</taxon>
        <taxon>Bacillota</taxon>
        <taxon>Clostridia</taxon>
        <taxon>Lachnospirales</taxon>
        <taxon>Cellulosilyticaceae</taxon>
        <taxon>Cellulosilyticum</taxon>
    </lineage>
</organism>
<dbReference type="EMBL" id="CP002582">
    <property type="protein sequence ID" value="ADZ82916.1"/>
    <property type="molecule type" value="Genomic_DNA"/>
</dbReference>
<dbReference type="Proteomes" id="UP000008467">
    <property type="component" value="Chromosome"/>
</dbReference>
<name>F2JGG1_CELLD</name>
<accession>F2JGG1</accession>
<dbReference type="AlphaFoldDB" id="F2JGG1"/>
<dbReference type="KEGG" id="cle:Clole_1187"/>
<evidence type="ECO:0008006" key="3">
    <source>
        <dbReference type="Google" id="ProtNLM"/>
    </source>
</evidence>
<dbReference type="RefSeq" id="WP_013656215.1">
    <property type="nucleotide sequence ID" value="NC_015275.1"/>
</dbReference>
<dbReference type="STRING" id="642492.Clole_1187"/>
<gene>
    <name evidence="1" type="ordered locus">Clole_1187</name>
</gene>
<sequence length="278" mass="32911">MINIKGKEYKLAFVDTCILSQMVRDDKFCLEVLNKSVEEKWIFCVSMYNLVELKQCNNDEKLNRFIEIFDNIPNVFIIKSHVAVIKEEVDSYIKGFKQEQILQVKIGSTSSVKLKEVLFEFKEFNDFEKEFMSTREDTLNIIQTNLKDSKYNPTNPTEIKNFVINGTLTQLSLRHPTFLKNRISFIKKHNLITKERIEDKFPSLKLMHYIMYYKFLTNRNMELSDVGDLVMVAPIPYMDIVLIEKQQAEFLRQIGSKMKEIKKLEIYKMNDKNLIKVQ</sequence>
<protein>
    <recommendedName>
        <fullName evidence="3">PIN domain-containing protein</fullName>
    </recommendedName>
</protein>
<keyword evidence="2" id="KW-1185">Reference proteome</keyword>